<dbReference type="Proteomes" id="UP001066276">
    <property type="component" value="Chromosome 2_1"/>
</dbReference>
<name>A0AAV7VUX4_PLEWA</name>
<keyword evidence="2" id="KW-1185">Reference proteome</keyword>
<organism evidence="1 2">
    <name type="scientific">Pleurodeles waltl</name>
    <name type="common">Iberian ribbed newt</name>
    <dbReference type="NCBI Taxonomy" id="8319"/>
    <lineage>
        <taxon>Eukaryota</taxon>
        <taxon>Metazoa</taxon>
        <taxon>Chordata</taxon>
        <taxon>Craniata</taxon>
        <taxon>Vertebrata</taxon>
        <taxon>Euteleostomi</taxon>
        <taxon>Amphibia</taxon>
        <taxon>Batrachia</taxon>
        <taxon>Caudata</taxon>
        <taxon>Salamandroidea</taxon>
        <taxon>Salamandridae</taxon>
        <taxon>Pleurodelinae</taxon>
        <taxon>Pleurodeles</taxon>
    </lineage>
</organism>
<comment type="caution">
    <text evidence="1">The sequence shown here is derived from an EMBL/GenBank/DDBJ whole genome shotgun (WGS) entry which is preliminary data.</text>
</comment>
<evidence type="ECO:0000313" key="1">
    <source>
        <dbReference type="EMBL" id="KAJ1204462.1"/>
    </source>
</evidence>
<protein>
    <submittedName>
        <fullName evidence="1">Uncharacterized protein</fullName>
    </submittedName>
</protein>
<reference evidence="1" key="1">
    <citation type="journal article" date="2022" name="bioRxiv">
        <title>Sequencing and chromosome-scale assembly of the giantPleurodeles waltlgenome.</title>
        <authorList>
            <person name="Brown T."/>
            <person name="Elewa A."/>
            <person name="Iarovenko S."/>
            <person name="Subramanian E."/>
            <person name="Araus A.J."/>
            <person name="Petzold A."/>
            <person name="Susuki M."/>
            <person name="Suzuki K.-i.T."/>
            <person name="Hayashi T."/>
            <person name="Toyoda A."/>
            <person name="Oliveira C."/>
            <person name="Osipova E."/>
            <person name="Leigh N.D."/>
            <person name="Simon A."/>
            <person name="Yun M.H."/>
        </authorList>
    </citation>
    <scope>NUCLEOTIDE SEQUENCE</scope>
    <source>
        <strain evidence="1">20211129_DDA</strain>
        <tissue evidence="1">Liver</tissue>
    </source>
</reference>
<sequence>MKRRHLSIRARTTVVQQLLADYKEKLAIFRTYCSNKITDKKIQPNHITNMDKVPLTLDIPVNHTHSRKPASLLNSHLADSNNDERESGMFDGEIAQLFDSDTEDEDFDEFVGEDCLKNNVTELHNIKNITRLPRETKKHAVAIIFHDETSKTFACESATVVVDLTRPEANGGTVAFRQPIYKLPTKEEYIAHETTVVQLTLEHAL</sequence>
<accession>A0AAV7VUX4</accession>
<evidence type="ECO:0000313" key="2">
    <source>
        <dbReference type="Proteomes" id="UP001066276"/>
    </source>
</evidence>
<gene>
    <name evidence="1" type="ORF">NDU88_008239</name>
</gene>
<dbReference type="EMBL" id="JANPWB010000003">
    <property type="protein sequence ID" value="KAJ1204462.1"/>
    <property type="molecule type" value="Genomic_DNA"/>
</dbReference>
<dbReference type="AlphaFoldDB" id="A0AAV7VUX4"/>
<proteinExistence type="predicted"/>